<dbReference type="SUPFAM" id="SSF54984">
    <property type="entry name" value="eEF-1beta-like"/>
    <property type="match status" value="1"/>
</dbReference>
<proteinExistence type="inferred from homology"/>
<dbReference type="EMBL" id="GEEE01002391">
    <property type="protein sequence ID" value="JAP60834.1"/>
    <property type="molecule type" value="Transcribed_RNA"/>
</dbReference>
<evidence type="ECO:0000256" key="5">
    <source>
        <dbReference type="SAM" id="MobiDB-lite"/>
    </source>
</evidence>
<dbReference type="PANTHER" id="PTHR11595:SF26">
    <property type="entry name" value="ELONGATION FACTOR 1-DELTA"/>
    <property type="match status" value="1"/>
</dbReference>
<evidence type="ECO:0000259" key="6">
    <source>
        <dbReference type="SMART" id="SM00888"/>
    </source>
</evidence>
<keyword evidence="2 7" id="KW-0251">Elongation factor</keyword>
<evidence type="ECO:0000313" key="7">
    <source>
        <dbReference type="EMBL" id="JAP60834.1"/>
    </source>
</evidence>
<gene>
    <name evidence="7" type="primary">EF1B</name>
    <name evidence="7" type="ORF">TR116860</name>
</gene>
<dbReference type="GO" id="GO:0005085">
    <property type="term" value="F:guanyl-nucleotide exchange factor activity"/>
    <property type="evidence" value="ECO:0007669"/>
    <property type="project" value="TreeGrafter"/>
</dbReference>
<keyword evidence="3" id="KW-0648">Protein biosynthesis</keyword>
<dbReference type="InterPro" id="IPR014717">
    <property type="entry name" value="Transl_elong_EF1B/ribsomal_bS6"/>
</dbReference>
<dbReference type="InterPro" id="IPR036219">
    <property type="entry name" value="eEF-1beta-like_sf"/>
</dbReference>
<accession>A0A0V0J5H2</accession>
<name>A0A0V0J5H2_SCHSO</name>
<reference evidence="7" key="1">
    <citation type="submission" date="2016-01" db="EMBL/GenBank/DDBJ databases">
        <title>Reference transcriptome for the parasite Schistocephalus solidus: insights into the molecular evolution of parasitism.</title>
        <authorList>
            <person name="Hebert F.O."/>
            <person name="Grambauer S."/>
            <person name="Barber I."/>
            <person name="Landry C.R."/>
            <person name="Aubin-Horth N."/>
        </authorList>
    </citation>
    <scope>NUCLEOTIDE SEQUENCE</scope>
</reference>
<evidence type="ECO:0000256" key="3">
    <source>
        <dbReference type="ARBA" id="ARBA00022917"/>
    </source>
</evidence>
<dbReference type="Pfam" id="PF00736">
    <property type="entry name" value="EF1_GNE"/>
    <property type="match status" value="1"/>
</dbReference>
<dbReference type="GO" id="GO:0005829">
    <property type="term" value="C:cytosol"/>
    <property type="evidence" value="ECO:0007669"/>
    <property type="project" value="TreeGrafter"/>
</dbReference>
<dbReference type="CDD" id="cd00292">
    <property type="entry name" value="EF1B"/>
    <property type="match status" value="1"/>
</dbReference>
<dbReference type="Pfam" id="PF10587">
    <property type="entry name" value="EF-1_beta_acid"/>
    <property type="match status" value="1"/>
</dbReference>
<dbReference type="InterPro" id="IPR014038">
    <property type="entry name" value="EF1B_bsu/dsu_GNE"/>
</dbReference>
<protein>
    <submittedName>
        <fullName evidence="7">Elongation factor 1-beta</fullName>
    </submittedName>
</protein>
<organism evidence="7">
    <name type="scientific">Schistocephalus solidus</name>
    <name type="common">Tapeworm</name>
    <dbReference type="NCBI Taxonomy" id="70667"/>
    <lineage>
        <taxon>Eukaryota</taxon>
        <taxon>Metazoa</taxon>
        <taxon>Spiralia</taxon>
        <taxon>Lophotrochozoa</taxon>
        <taxon>Platyhelminthes</taxon>
        <taxon>Cestoda</taxon>
        <taxon>Eucestoda</taxon>
        <taxon>Diphyllobothriidea</taxon>
        <taxon>Diphyllobothriidae</taxon>
        <taxon>Schistocephalus</taxon>
    </lineage>
</organism>
<dbReference type="PANTHER" id="PTHR11595">
    <property type="entry name" value="EF-HAND AND COILED-COIL DOMAIN-CONTAINING FAMILY MEMBER"/>
    <property type="match status" value="1"/>
</dbReference>
<dbReference type="Gene3D" id="3.30.70.60">
    <property type="match status" value="1"/>
</dbReference>
<evidence type="ECO:0000256" key="1">
    <source>
        <dbReference type="ARBA" id="ARBA00007411"/>
    </source>
</evidence>
<dbReference type="AlphaFoldDB" id="A0A0V0J5H2"/>
<feature type="coiled-coil region" evidence="4">
    <location>
        <begin position="84"/>
        <end position="111"/>
    </location>
</feature>
<dbReference type="GO" id="GO:0005853">
    <property type="term" value="C:eukaryotic translation elongation factor 1 complex"/>
    <property type="evidence" value="ECO:0007669"/>
    <property type="project" value="InterPro"/>
</dbReference>
<evidence type="ECO:0000256" key="2">
    <source>
        <dbReference type="ARBA" id="ARBA00022768"/>
    </source>
</evidence>
<dbReference type="InterPro" id="IPR018940">
    <property type="entry name" value="EF-1_beta_acid_region_euk"/>
</dbReference>
<keyword evidence="4" id="KW-0175">Coiled coil</keyword>
<feature type="domain" description="Translation elongation factor EF1B beta/delta subunit guanine nucleotide exchange" evidence="6">
    <location>
        <begin position="176"/>
        <end position="262"/>
    </location>
</feature>
<evidence type="ECO:0000256" key="4">
    <source>
        <dbReference type="SAM" id="Coils"/>
    </source>
</evidence>
<dbReference type="InterPro" id="IPR049720">
    <property type="entry name" value="EF1B_bsu/dsu"/>
</dbReference>
<dbReference type="SMART" id="SM00888">
    <property type="entry name" value="EF1_GNE"/>
    <property type="match status" value="1"/>
</dbReference>
<sequence>MEPAVIFDASVYHQFPNYSAMEQDYMRFLYNRKRTHSTHDKKDSPVQEGSSSLANEIQKVRESIKSSLETAAPPGSAPPNNRQLDRLEKVVNSLVTRVQELEATIERLKSLHLPSSASTHVEATKPAAPAKEADDNDDDVDFFASDEDDEEHERLKQERVAAYNARKANKVKEVAKSSIVLDIKPWDDTTNMQELEALVRGVKCDGLLWGASKLVPVVASIKKLQIACVVEDDKVSLDFLEETITGFTDHVQSVDIASFNKL</sequence>
<comment type="similarity">
    <text evidence="1">Belongs to the EF-1-beta/EF-1-delta family.</text>
</comment>
<dbReference type="GO" id="GO:0003746">
    <property type="term" value="F:translation elongation factor activity"/>
    <property type="evidence" value="ECO:0007669"/>
    <property type="project" value="UniProtKB-KW"/>
</dbReference>
<feature type="region of interest" description="Disordered" evidence="5">
    <location>
        <begin position="116"/>
        <end position="138"/>
    </location>
</feature>
<dbReference type="FunFam" id="3.30.70.60:FF:000001">
    <property type="entry name" value="Elongation factor 1-beta 1 like"/>
    <property type="match status" value="1"/>
</dbReference>